<protein>
    <submittedName>
        <fullName evidence="1">SRPBCC family protein</fullName>
    </submittedName>
</protein>
<dbReference type="Pfam" id="PF10604">
    <property type="entry name" value="Polyketide_cyc2"/>
    <property type="match status" value="1"/>
</dbReference>
<comment type="caution">
    <text evidence="1">The sequence shown here is derived from an EMBL/GenBank/DDBJ whole genome shotgun (WGS) entry which is preliminary data.</text>
</comment>
<evidence type="ECO:0000313" key="1">
    <source>
        <dbReference type="EMBL" id="GAA2621387.1"/>
    </source>
</evidence>
<accession>A0ABN3QAR9</accession>
<keyword evidence="2" id="KW-1185">Reference proteome</keyword>
<gene>
    <name evidence="1" type="ORF">GCM10009863_39300</name>
</gene>
<name>A0ABN3QAR9_9ACTN</name>
<dbReference type="SUPFAM" id="SSF55961">
    <property type="entry name" value="Bet v1-like"/>
    <property type="match status" value="1"/>
</dbReference>
<organism evidence="1 2">
    <name type="scientific">Streptomyces axinellae</name>
    <dbReference type="NCBI Taxonomy" id="552788"/>
    <lineage>
        <taxon>Bacteria</taxon>
        <taxon>Bacillati</taxon>
        <taxon>Actinomycetota</taxon>
        <taxon>Actinomycetes</taxon>
        <taxon>Kitasatosporales</taxon>
        <taxon>Streptomycetaceae</taxon>
        <taxon>Streptomyces</taxon>
    </lineage>
</organism>
<dbReference type="Gene3D" id="3.30.530.20">
    <property type="match status" value="1"/>
</dbReference>
<dbReference type="CDD" id="cd07821">
    <property type="entry name" value="PYR_PYL_RCAR_like"/>
    <property type="match status" value="1"/>
</dbReference>
<dbReference type="InterPro" id="IPR023393">
    <property type="entry name" value="START-like_dom_sf"/>
</dbReference>
<sequence length="157" mass="17359">MARQLRPVGLEFADTAPLRLSFTADLGVPRERVFVALSEELEGWPRWFTAVSEVTPVEGGKGRHVRLKGGGFFTETVLASLPAERYTYRIDRTNAPGMRAMMEDWNLTVAPSGGARVRWTIAVDGPRTLRTLMRLSRAGLGASFGDAMRKLDLGLRP</sequence>
<evidence type="ECO:0000313" key="2">
    <source>
        <dbReference type="Proteomes" id="UP001501447"/>
    </source>
</evidence>
<dbReference type="EMBL" id="BAAARJ010000012">
    <property type="protein sequence ID" value="GAA2621387.1"/>
    <property type="molecule type" value="Genomic_DNA"/>
</dbReference>
<dbReference type="InterPro" id="IPR019587">
    <property type="entry name" value="Polyketide_cyclase/dehydratase"/>
</dbReference>
<reference evidence="1 2" key="1">
    <citation type="journal article" date="2019" name="Int. J. Syst. Evol. Microbiol.">
        <title>The Global Catalogue of Microorganisms (GCM) 10K type strain sequencing project: providing services to taxonomists for standard genome sequencing and annotation.</title>
        <authorList>
            <consortium name="The Broad Institute Genomics Platform"/>
            <consortium name="The Broad Institute Genome Sequencing Center for Infectious Disease"/>
            <person name="Wu L."/>
            <person name="Ma J."/>
        </authorList>
    </citation>
    <scope>NUCLEOTIDE SEQUENCE [LARGE SCALE GENOMIC DNA]</scope>
    <source>
        <strain evidence="1 2">JCM 16373</strain>
    </source>
</reference>
<proteinExistence type="predicted"/>
<dbReference type="RefSeq" id="WP_344567632.1">
    <property type="nucleotide sequence ID" value="NZ_BAAARJ010000012.1"/>
</dbReference>
<dbReference type="Proteomes" id="UP001501447">
    <property type="component" value="Unassembled WGS sequence"/>
</dbReference>